<dbReference type="PROSITE" id="PS00622">
    <property type="entry name" value="HTH_LUXR_1"/>
    <property type="match status" value="1"/>
</dbReference>
<dbReference type="PANTHER" id="PTHR44688">
    <property type="entry name" value="DNA-BINDING TRANSCRIPTIONAL ACTIVATOR DEVR_DOSR"/>
    <property type="match status" value="1"/>
</dbReference>
<keyword evidence="1" id="KW-0805">Transcription regulation</keyword>
<evidence type="ECO:0000259" key="4">
    <source>
        <dbReference type="PROSITE" id="PS50043"/>
    </source>
</evidence>
<dbReference type="PRINTS" id="PR00038">
    <property type="entry name" value="HTHLUXR"/>
</dbReference>
<evidence type="ECO:0000313" key="5">
    <source>
        <dbReference type="EMBL" id="MBD1428767.1"/>
    </source>
</evidence>
<gene>
    <name evidence="5" type="ORF">H8B04_04140</name>
</gene>
<dbReference type="Proteomes" id="UP000651271">
    <property type="component" value="Unassembled WGS sequence"/>
</dbReference>
<feature type="domain" description="HTH luxR-type" evidence="4">
    <location>
        <begin position="167"/>
        <end position="232"/>
    </location>
</feature>
<dbReference type="PROSITE" id="PS50043">
    <property type="entry name" value="HTH_LUXR_2"/>
    <property type="match status" value="1"/>
</dbReference>
<evidence type="ECO:0000256" key="1">
    <source>
        <dbReference type="ARBA" id="ARBA00023015"/>
    </source>
</evidence>
<name>A0ABR7YBT9_9SPHI</name>
<comment type="caution">
    <text evidence="5">The sequence shown here is derived from an EMBL/GenBank/DDBJ whole genome shotgun (WGS) entry which is preliminary data.</text>
</comment>
<dbReference type="SMART" id="SM00421">
    <property type="entry name" value="HTH_LUXR"/>
    <property type="match status" value="1"/>
</dbReference>
<dbReference type="RefSeq" id="WP_190301537.1">
    <property type="nucleotide sequence ID" value="NZ_JACOIJ010000005.1"/>
</dbReference>
<evidence type="ECO:0000256" key="3">
    <source>
        <dbReference type="ARBA" id="ARBA00023163"/>
    </source>
</evidence>
<dbReference type="Gene3D" id="1.10.10.10">
    <property type="entry name" value="Winged helix-like DNA-binding domain superfamily/Winged helix DNA-binding domain"/>
    <property type="match status" value="1"/>
</dbReference>
<organism evidence="5 6">
    <name type="scientific">Sphingobacterium litopenaei</name>
    <dbReference type="NCBI Taxonomy" id="2763500"/>
    <lineage>
        <taxon>Bacteria</taxon>
        <taxon>Pseudomonadati</taxon>
        <taxon>Bacteroidota</taxon>
        <taxon>Sphingobacteriia</taxon>
        <taxon>Sphingobacteriales</taxon>
        <taxon>Sphingobacteriaceae</taxon>
        <taxon>Sphingobacterium</taxon>
    </lineage>
</organism>
<keyword evidence="2" id="KW-0238">DNA-binding</keyword>
<keyword evidence="3" id="KW-0804">Transcription</keyword>
<dbReference type="Pfam" id="PF00196">
    <property type="entry name" value="GerE"/>
    <property type="match status" value="1"/>
</dbReference>
<dbReference type="EMBL" id="JACOIJ010000005">
    <property type="protein sequence ID" value="MBD1428767.1"/>
    <property type="molecule type" value="Genomic_DNA"/>
</dbReference>
<evidence type="ECO:0000256" key="2">
    <source>
        <dbReference type="ARBA" id="ARBA00023125"/>
    </source>
</evidence>
<evidence type="ECO:0000313" key="6">
    <source>
        <dbReference type="Proteomes" id="UP000651271"/>
    </source>
</evidence>
<keyword evidence="6" id="KW-1185">Reference proteome</keyword>
<sequence>MSNTDHTLHELSDALKNNSLHIKDIANKIPASLMIHDIEDNKIVKCSYMNDWGCRYLQTTAQEINELGEEYYNRYFFIEEIKDYLQDISKYIAFNQIDSQYNFFQRVKRPGNEDPAWFFTVCKLIHVDAIYPNTKKLIVISSPVIGFNNLINRVNKTLNLEGYIGNNYRKFALLTAREKQILSLLANGMSTNEIAEKLYISQFTVSTHRRNLIKKINCKSSTELLRFAIAFELIK</sequence>
<dbReference type="SUPFAM" id="SSF46894">
    <property type="entry name" value="C-terminal effector domain of the bipartite response regulators"/>
    <property type="match status" value="1"/>
</dbReference>
<proteinExistence type="predicted"/>
<dbReference type="InterPro" id="IPR016032">
    <property type="entry name" value="Sig_transdc_resp-reg_C-effctor"/>
</dbReference>
<dbReference type="InterPro" id="IPR000792">
    <property type="entry name" value="Tscrpt_reg_LuxR_C"/>
</dbReference>
<dbReference type="CDD" id="cd06170">
    <property type="entry name" value="LuxR_C_like"/>
    <property type="match status" value="1"/>
</dbReference>
<reference evidence="5 6" key="1">
    <citation type="submission" date="2020-08" db="EMBL/GenBank/DDBJ databases">
        <title>Sphingobacterium sp. DN04309 isolated from aquaculture water.</title>
        <authorList>
            <person name="Zhang M."/>
        </authorList>
    </citation>
    <scope>NUCLEOTIDE SEQUENCE [LARGE SCALE GENOMIC DNA]</scope>
    <source>
        <strain evidence="5 6">DN04309</strain>
    </source>
</reference>
<dbReference type="PANTHER" id="PTHR44688:SF16">
    <property type="entry name" value="DNA-BINDING TRANSCRIPTIONAL ACTIVATOR DEVR_DOSR"/>
    <property type="match status" value="1"/>
</dbReference>
<accession>A0ABR7YBT9</accession>
<protein>
    <recommendedName>
        <fullName evidence="4">HTH luxR-type domain-containing protein</fullName>
    </recommendedName>
</protein>
<dbReference type="InterPro" id="IPR036388">
    <property type="entry name" value="WH-like_DNA-bd_sf"/>
</dbReference>